<dbReference type="GO" id="GO:0000049">
    <property type="term" value="F:tRNA binding"/>
    <property type="evidence" value="ECO:0007669"/>
    <property type="project" value="UniProtKB-UniRule"/>
</dbReference>
<dbReference type="SUPFAM" id="SSF47616">
    <property type="entry name" value="GST C-terminal domain-like"/>
    <property type="match status" value="1"/>
</dbReference>
<dbReference type="InterPro" id="IPR036282">
    <property type="entry name" value="Glutathione-S-Trfase_C_sf"/>
</dbReference>
<dbReference type="InterPro" id="IPR012340">
    <property type="entry name" value="NA-bd_OB-fold"/>
</dbReference>
<feature type="domain" description="GST C-terminal" evidence="5">
    <location>
        <begin position="1"/>
        <end position="123"/>
    </location>
</feature>
<dbReference type="STRING" id="1408157.A0A1J7JFV7"/>
<evidence type="ECO:0000259" key="5">
    <source>
        <dbReference type="PROSITE" id="PS50405"/>
    </source>
</evidence>
<reference evidence="7 8" key="1">
    <citation type="submission" date="2016-10" db="EMBL/GenBank/DDBJ databases">
        <title>Draft genome sequence of Coniochaeta ligniaria NRRL30616, a lignocellulolytic fungus for bioabatement of inhibitors in plant biomass hydrolysates.</title>
        <authorList>
            <consortium name="DOE Joint Genome Institute"/>
            <person name="Jimenez D.J."/>
            <person name="Hector R.E."/>
            <person name="Riley R."/>
            <person name="Sun H."/>
            <person name="Grigoriev I.V."/>
            <person name="Van Elsas J.D."/>
            <person name="Nichols N.N."/>
        </authorList>
    </citation>
    <scope>NUCLEOTIDE SEQUENCE [LARGE SCALE GENOMIC DNA]</scope>
    <source>
        <strain evidence="7 8">NRRL 30616</strain>
    </source>
</reference>
<dbReference type="AlphaFoldDB" id="A0A1J7JFV7"/>
<organism evidence="7 8">
    <name type="scientific">Coniochaeta ligniaria NRRL 30616</name>
    <dbReference type="NCBI Taxonomy" id="1408157"/>
    <lineage>
        <taxon>Eukaryota</taxon>
        <taxon>Fungi</taxon>
        <taxon>Dikarya</taxon>
        <taxon>Ascomycota</taxon>
        <taxon>Pezizomycotina</taxon>
        <taxon>Sordariomycetes</taxon>
        <taxon>Sordariomycetidae</taxon>
        <taxon>Coniochaetales</taxon>
        <taxon>Coniochaetaceae</taxon>
        <taxon>Coniochaeta</taxon>
    </lineage>
</organism>
<name>A0A1J7JFV7_9PEZI</name>
<dbReference type="GO" id="GO:0017102">
    <property type="term" value="C:methionyl glutamyl tRNA synthetase complex"/>
    <property type="evidence" value="ECO:0007669"/>
    <property type="project" value="TreeGrafter"/>
</dbReference>
<evidence type="ECO:0000259" key="6">
    <source>
        <dbReference type="PROSITE" id="PS50886"/>
    </source>
</evidence>
<evidence type="ECO:0000256" key="3">
    <source>
        <dbReference type="PROSITE-ProRule" id="PRU00209"/>
    </source>
</evidence>
<dbReference type="EMBL" id="KV875098">
    <property type="protein sequence ID" value="OIW28600.1"/>
    <property type="molecule type" value="Genomic_DNA"/>
</dbReference>
<dbReference type="PANTHER" id="PTHR11586">
    <property type="entry name" value="TRNA-AMINOACYLATION COFACTOR ARC1 FAMILY MEMBER"/>
    <property type="match status" value="1"/>
</dbReference>
<dbReference type="SUPFAM" id="SSF50249">
    <property type="entry name" value="Nucleic acid-binding proteins"/>
    <property type="match status" value="1"/>
</dbReference>
<keyword evidence="1 3" id="KW-0820">tRNA-binding</keyword>
<dbReference type="CDD" id="cd10304">
    <property type="entry name" value="GST_C_Arc1p_N_like"/>
    <property type="match status" value="1"/>
</dbReference>
<dbReference type="FunFam" id="2.40.50.140:FF:000199">
    <property type="entry name" value="tRNA-aminoacylation cofactor ARC1"/>
    <property type="match status" value="1"/>
</dbReference>
<dbReference type="OrthoDB" id="19141at2759"/>
<dbReference type="Gene3D" id="2.40.50.140">
    <property type="entry name" value="Nucleic acid-binding proteins"/>
    <property type="match status" value="1"/>
</dbReference>
<proteinExistence type="predicted"/>
<keyword evidence="2 3" id="KW-0694">RNA-binding</keyword>
<dbReference type="InParanoid" id="A0A1J7JFV7"/>
<evidence type="ECO:0000256" key="1">
    <source>
        <dbReference type="ARBA" id="ARBA00022555"/>
    </source>
</evidence>
<gene>
    <name evidence="7" type="ORF">CONLIGDRAFT_387719</name>
</gene>
<feature type="domain" description="TRNA-binding" evidence="6">
    <location>
        <begin position="226"/>
        <end position="349"/>
    </location>
</feature>
<evidence type="ECO:0000313" key="8">
    <source>
        <dbReference type="Proteomes" id="UP000182658"/>
    </source>
</evidence>
<accession>A0A1J7JFV7</accession>
<dbReference type="Pfam" id="PF21972">
    <property type="entry name" value="Arc1p_N_like"/>
    <property type="match status" value="1"/>
</dbReference>
<dbReference type="InterPro" id="IPR051270">
    <property type="entry name" value="Tyrosine-tRNA_ligase_regulator"/>
</dbReference>
<dbReference type="PROSITE" id="PS50886">
    <property type="entry name" value="TRBD"/>
    <property type="match status" value="1"/>
</dbReference>
<dbReference type="Proteomes" id="UP000182658">
    <property type="component" value="Unassembled WGS sequence"/>
</dbReference>
<evidence type="ECO:0000256" key="4">
    <source>
        <dbReference type="SAM" id="MobiDB-lite"/>
    </source>
</evidence>
<evidence type="ECO:0000313" key="7">
    <source>
        <dbReference type="EMBL" id="OIW28600.1"/>
    </source>
</evidence>
<dbReference type="InterPro" id="IPR010987">
    <property type="entry name" value="Glutathione-S-Trfase_C-like"/>
</dbReference>
<dbReference type="Pfam" id="PF01588">
    <property type="entry name" value="tRNA_bind"/>
    <property type="match status" value="1"/>
</dbReference>
<dbReference type="InterPro" id="IPR053836">
    <property type="entry name" value="Arc1-like_N"/>
</dbReference>
<sequence length="420" mass="44500">MALFSQKYTPTEETEISQWLQTAERLKSSPSDASILDTLNTHLSTRSTLLGTKPSKADTATYSALAPTVKSWTPEQRTGQAGRPHVVRYLDFVQNSPVFELSVPEADKITVDPEEILYVKPPVDAKAEKERLKKEKAAAAAALAASAGDAANTLVDRTKQVASAAADKLVEVKDAAVAAATQATAAVTDAVGAATAPPAEQKQQKKEKKAKAPKQVQPAAPPAPLSPALIDLRVGHILKAIKHPEADSLYVSTIAMGDAPGTDDTAEYEGQVCRTVCSGLNGLVPLEEMQGRKVVVVANLKPVKMRGIKSCAMVLAASPRIKEGEADDHKGPVELVNVPAEAKAGERVFFEGWRGEPEKVLNPKKKIWETFQPGFTTTDALEVAFDAGVVKELGKEGLGKLVVESGGVCTVTSLAGAQVR</sequence>
<feature type="region of interest" description="Disordered" evidence="4">
    <location>
        <begin position="194"/>
        <end position="225"/>
    </location>
</feature>
<dbReference type="PROSITE" id="PS50405">
    <property type="entry name" value="GST_CTER"/>
    <property type="match status" value="1"/>
</dbReference>
<dbReference type="InterPro" id="IPR002547">
    <property type="entry name" value="tRNA-bd_dom"/>
</dbReference>
<evidence type="ECO:0000256" key="2">
    <source>
        <dbReference type="ARBA" id="ARBA00022884"/>
    </source>
</evidence>
<protein>
    <submittedName>
        <fullName evidence="7">Putative tRNA-binding protein</fullName>
    </submittedName>
</protein>
<keyword evidence="8" id="KW-1185">Reference proteome</keyword>
<dbReference type="Gene3D" id="1.20.1050.130">
    <property type="match status" value="1"/>
</dbReference>
<dbReference type="PANTHER" id="PTHR11586:SF33">
    <property type="entry name" value="AMINOACYL TRNA SYNTHASE COMPLEX-INTERACTING MULTIFUNCTIONAL PROTEIN 1"/>
    <property type="match status" value="1"/>
</dbReference>